<evidence type="ECO:0000256" key="6">
    <source>
        <dbReference type="ARBA" id="ARBA00022842"/>
    </source>
</evidence>
<comment type="similarity">
    <text evidence="7 8">Belongs to the PINc/VapC protein family.</text>
</comment>
<keyword evidence="8" id="KW-0800">Toxin</keyword>
<organism evidence="10">
    <name type="scientific">Caulobacter sp. 602-2</name>
    <dbReference type="NCBI Taxonomy" id="2710887"/>
    <lineage>
        <taxon>Bacteria</taxon>
        <taxon>Pseudomonadati</taxon>
        <taxon>Pseudomonadota</taxon>
        <taxon>Alphaproteobacteria</taxon>
        <taxon>Caulobacterales</taxon>
        <taxon>Caulobacteraceae</taxon>
        <taxon>Caulobacter</taxon>
    </lineage>
</organism>
<dbReference type="InterPro" id="IPR029060">
    <property type="entry name" value="PIN-like_dom_sf"/>
</dbReference>
<evidence type="ECO:0000259" key="9">
    <source>
        <dbReference type="Pfam" id="PF01850"/>
    </source>
</evidence>
<dbReference type="CDD" id="cd09871">
    <property type="entry name" value="PIN_MtVapC28-VapC30-like"/>
    <property type="match status" value="1"/>
</dbReference>
<dbReference type="GO" id="GO:0090729">
    <property type="term" value="F:toxin activity"/>
    <property type="evidence" value="ECO:0007669"/>
    <property type="project" value="UniProtKB-KW"/>
</dbReference>
<dbReference type="PANTHER" id="PTHR33653">
    <property type="entry name" value="RIBONUCLEASE VAPC2"/>
    <property type="match status" value="1"/>
</dbReference>
<evidence type="ECO:0000256" key="3">
    <source>
        <dbReference type="ARBA" id="ARBA00022722"/>
    </source>
</evidence>
<dbReference type="HAMAP" id="MF_00265">
    <property type="entry name" value="VapC_Nob1"/>
    <property type="match status" value="1"/>
</dbReference>
<evidence type="ECO:0000256" key="4">
    <source>
        <dbReference type="ARBA" id="ARBA00022723"/>
    </source>
</evidence>
<dbReference type="Pfam" id="PF01850">
    <property type="entry name" value="PIN"/>
    <property type="match status" value="1"/>
</dbReference>
<evidence type="ECO:0000313" key="10">
    <source>
        <dbReference type="EMBL" id="NGM48082.1"/>
    </source>
</evidence>
<comment type="function">
    <text evidence="8">Toxic component of a toxin-antitoxin (TA) system. An RNase.</text>
</comment>
<dbReference type="PANTHER" id="PTHR33653:SF1">
    <property type="entry name" value="RIBONUCLEASE VAPC2"/>
    <property type="match status" value="1"/>
</dbReference>
<dbReference type="InterPro" id="IPR022907">
    <property type="entry name" value="VapC_family"/>
</dbReference>
<gene>
    <name evidence="8" type="primary">vapC</name>
    <name evidence="10" type="ORF">G5B46_00505</name>
</gene>
<reference evidence="10" key="1">
    <citation type="submission" date="2020-02" db="EMBL/GenBank/DDBJ databases">
        <authorList>
            <person name="Gao J."/>
            <person name="Sun J."/>
        </authorList>
    </citation>
    <scope>NUCLEOTIDE SEQUENCE</scope>
    <source>
        <strain evidence="10">602-2</strain>
    </source>
</reference>
<feature type="domain" description="PIN" evidence="9">
    <location>
        <begin position="1"/>
        <end position="120"/>
    </location>
</feature>
<feature type="binding site" evidence="8">
    <location>
        <position position="4"/>
    </location>
    <ligand>
        <name>Mg(2+)</name>
        <dbReference type="ChEBI" id="CHEBI:18420"/>
    </ligand>
</feature>
<keyword evidence="3 8" id="KW-0540">Nuclease</keyword>
<keyword evidence="6 8" id="KW-0460">Magnesium</keyword>
<dbReference type="GO" id="GO:0004540">
    <property type="term" value="F:RNA nuclease activity"/>
    <property type="evidence" value="ECO:0007669"/>
    <property type="project" value="InterPro"/>
</dbReference>
<evidence type="ECO:0000256" key="8">
    <source>
        <dbReference type="HAMAP-Rule" id="MF_00265"/>
    </source>
</evidence>
<name>A0A6G4QRD0_9CAUL</name>
<keyword evidence="5 8" id="KW-0378">Hydrolase</keyword>
<proteinExistence type="inferred from homology"/>
<accession>A0A6G4QRD0</accession>
<dbReference type="AlphaFoldDB" id="A0A6G4QRD0"/>
<keyword evidence="2 8" id="KW-1277">Toxin-antitoxin system</keyword>
<keyword evidence="4 8" id="KW-0479">Metal-binding</keyword>
<dbReference type="SUPFAM" id="SSF88723">
    <property type="entry name" value="PIN domain-like"/>
    <property type="match status" value="1"/>
</dbReference>
<dbReference type="InterPro" id="IPR050556">
    <property type="entry name" value="Type_II_TA_system_RNase"/>
</dbReference>
<dbReference type="InterPro" id="IPR002716">
    <property type="entry name" value="PIN_dom"/>
</dbReference>
<evidence type="ECO:0000256" key="5">
    <source>
        <dbReference type="ARBA" id="ARBA00022801"/>
    </source>
</evidence>
<comment type="cofactor">
    <cofactor evidence="1 8">
        <name>Mg(2+)</name>
        <dbReference type="ChEBI" id="CHEBI:18420"/>
    </cofactor>
</comment>
<comment type="caution">
    <text evidence="10">The sequence shown here is derived from an EMBL/GenBank/DDBJ whole genome shotgun (WGS) entry which is preliminary data.</text>
</comment>
<evidence type="ECO:0000256" key="2">
    <source>
        <dbReference type="ARBA" id="ARBA00022649"/>
    </source>
</evidence>
<evidence type="ECO:0000256" key="1">
    <source>
        <dbReference type="ARBA" id="ARBA00001946"/>
    </source>
</evidence>
<dbReference type="EC" id="3.1.-.-" evidence="8"/>
<evidence type="ECO:0000256" key="7">
    <source>
        <dbReference type="ARBA" id="ARBA00038093"/>
    </source>
</evidence>
<dbReference type="GO" id="GO:0000287">
    <property type="term" value="F:magnesium ion binding"/>
    <property type="evidence" value="ECO:0007669"/>
    <property type="project" value="UniProtKB-UniRule"/>
</dbReference>
<feature type="binding site" evidence="8">
    <location>
        <position position="95"/>
    </location>
    <ligand>
        <name>Mg(2+)</name>
        <dbReference type="ChEBI" id="CHEBI:18420"/>
    </ligand>
</feature>
<dbReference type="GO" id="GO:0016787">
    <property type="term" value="F:hydrolase activity"/>
    <property type="evidence" value="ECO:0007669"/>
    <property type="project" value="UniProtKB-KW"/>
</dbReference>
<dbReference type="Gene3D" id="3.40.50.1010">
    <property type="entry name" value="5'-nuclease"/>
    <property type="match status" value="1"/>
</dbReference>
<dbReference type="EMBL" id="JAAKGT010000001">
    <property type="protein sequence ID" value="NGM48082.1"/>
    <property type="molecule type" value="Genomic_DNA"/>
</dbReference>
<protein>
    <recommendedName>
        <fullName evidence="8">Ribonuclease VapC</fullName>
        <shortName evidence="8">RNase VapC</shortName>
        <ecNumber evidence="8">3.1.-.-</ecNumber>
    </recommendedName>
    <alternativeName>
        <fullName evidence="8">Toxin VapC</fullName>
    </alternativeName>
</protein>
<sequence>MVLDTSAVLAIIWNEPEAEDFMRAVSVTNSVLISASTRLELHAVCLHRRGDVEIVERFLSELDVITEAFDEGQLAIAKDAYDRYRQGRHGLNFGDFFAYALAKARDLPLLFKGEDFAATDVKRAV</sequence>